<name>A0A919NZU5_9CELL</name>
<sequence length="121" mass="12345">MPTPSAASSPPSVEPTVPAPRWGESSAPATGLGAAPFGEPAAAGAARPVDDFDDEDDEDDDDLRPKHPYTWLHLIVLALVAFVLGFLITLLLTKEEPTDGSQGAAAVAPVTTTSSPASGPL</sequence>
<keyword evidence="2" id="KW-1133">Transmembrane helix</keyword>
<reference evidence="3" key="1">
    <citation type="submission" date="2021-01" db="EMBL/GenBank/DDBJ databases">
        <title>Whole genome shotgun sequence of Cellulomonas chitinilytica NBRC 110799.</title>
        <authorList>
            <person name="Komaki H."/>
            <person name="Tamura T."/>
        </authorList>
    </citation>
    <scope>NUCLEOTIDE SEQUENCE</scope>
    <source>
        <strain evidence="3">NBRC 110799</strain>
    </source>
</reference>
<feature type="compositionally biased region" description="Acidic residues" evidence="1">
    <location>
        <begin position="51"/>
        <end position="62"/>
    </location>
</feature>
<dbReference type="Proteomes" id="UP000632740">
    <property type="component" value="Unassembled WGS sequence"/>
</dbReference>
<keyword evidence="4" id="KW-1185">Reference proteome</keyword>
<evidence type="ECO:0000256" key="2">
    <source>
        <dbReference type="SAM" id="Phobius"/>
    </source>
</evidence>
<proteinExistence type="predicted"/>
<feature type="compositionally biased region" description="Low complexity" evidence="1">
    <location>
        <begin position="33"/>
        <end position="47"/>
    </location>
</feature>
<keyword evidence="2" id="KW-0812">Transmembrane</keyword>
<accession>A0A919NZU5</accession>
<feature type="region of interest" description="Disordered" evidence="1">
    <location>
        <begin position="97"/>
        <end position="121"/>
    </location>
</feature>
<evidence type="ECO:0000313" key="4">
    <source>
        <dbReference type="Proteomes" id="UP000632740"/>
    </source>
</evidence>
<gene>
    <name evidence="3" type="ORF">Cch01nite_07890</name>
</gene>
<feature type="region of interest" description="Disordered" evidence="1">
    <location>
        <begin position="1"/>
        <end position="65"/>
    </location>
</feature>
<feature type="compositionally biased region" description="Low complexity" evidence="1">
    <location>
        <begin position="1"/>
        <end position="20"/>
    </location>
</feature>
<feature type="compositionally biased region" description="Low complexity" evidence="1">
    <location>
        <begin position="103"/>
        <end position="121"/>
    </location>
</feature>
<dbReference type="AlphaFoldDB" id="A0A919NZU5"/>
<dbReference type="RefSeq" id="WP_203748867.1">
    <property type="nucleotide sequence ID" value="NZ_BONK01000002.1"/>
</dbReference>
<evidence type="ECO:0000256" key="1">
    <source>
        <dbReference type="SAM" id="MobiDB-lite"/>
    </source>
</evidence>
<protein>
    <submittedName>
        <fullName evidence="3">Uncharacterized protein</fullName>
    </submittedName>
</protein>
<evidence type="ECO:0000313" key="3">
    <source>
        <dbReference type="EMBL" id="GIG20065.1"/>
    </source>
</evidence>
<organism evidence="3 4">
    <name type="scientific">Cellulomonas chitinilytica</name>
    <dbReference type="NCBI Taxonomy" id="398759"/>
    <lineage>
        <taxon>Bacteria</taxon>
        <taxon>Bacillati</taxon>
        <taxon>Actinomycetota</taxon>
        <taxon>Actinomycetes</taxon>
        <taxon>Micrococcales</taxon>
        <taxon>Cellulomonadaceae</taxon>
        <taxon>Cellulomonas</taxon>
    </lineage>
</organism>
<comment type="caution">
    <text evidence="3">The sequence shown here is derived from an EMBL/GenBank/DDBJ whole genome shotgun (WGS) entry which is preliminary data.</text>
</comment>
<feature type="transmembrane region" description="Helical" evidence="2">
    <location>
        <begin position="71"/>
        <end position="92"/>
    </location>
</feature>
<dbReference type="EMBL" id="BONK01000002">
    <property type="protein sequence ID" value="GIG20065.1"/>
    <property type="molecule type" value="Genomic_DNA"/>
</dbReference>
<keyword evidence="2" id="KW-0472">Membrane</keyword>